<dbReference type="SUPFAM" id="SSF90123">
    <property type="entry name" value="ABC transporter transmembrane region"/>
    <property type="match status" value="1"/>
</dbReference>
<comment type="subcellular location">
    <subcellularLocation>
        <location evidence="1">Cell membrane</location>
        <topology evidence="1">Multi-pass membrane protein</topology>
    </subcellularLocation>
</comment>
<keyword evidence="8" id="KW-0547">Nucleotide-binding</keyword>
<dbReference type="PANTHER" id="PTHR43394">
    <property type="entry name" value="ATP-DEPENDENT PERMEASE MDL1, MITOCHONDRIAL"/>
    <property type="match status" value="1"/>
</dbReference>
<keyword evidence="4 5" id="KW-0472">Membrane</keyword>
<dbReference type="Pfam" id="PF00664">
    <property type="entry name" value="ABC_membrane"/>
    <property type="match status" value="1"/>
</dbReference>
<protein>
    <submittedName>
        <fullName evidence="8">ABC transporter ATP-binding protein</fullName>
    </submittedName>
</protein>
<dbReference type="InterPro" id="IPR039421">
    <property type="entry name" value="Type_1_exporter"/>
</dbReference>
<dbReference type="GO" id="GO:0005524">
    <property type="term" value="F:ATP binding"/>
    <property type="evidence" value="ECO:0007669"/>
    <property type="project" value="UniProtKB-KW"/>
</dbReference>
<dbReference type="Proteomes" id="UP001247542">
    <property type="component" value="Unassembled WGS sequence"/>
</dbReference>
<evidence type="ECO:0000256" key="1">
    <source>
        <dbReference type="ARBA" id="ARBA00004651"/>
    </source>
</evidence>
<name>A0ABU3IA35_9ACTO</name>
<evidence type="ECO:0000256" key="4">
    <source>
        <dbReference type="ARBA" id="ARBA00023136"/>
    </source>
</evidence>
<proteinExistence type="predicted"/>
<keyword evidence="3 5" id="KW-1133">Transmembrane helix</keyword>
<dbReference type="RefSeq" id="WP_313272617.1">
    <property type="nucleotide sequence ID" value="NZ_JASXSX010000001.1"/>
</dbReference>
<accession>A0ABU3IA35</accession>
<dbReference type="SUPFAM" id="SSF52540">
    <property type="entry name" value="P-loop containing nucleoside triphosphate hydrolases"/>
    <property type="match status" value="1"/>
</dbReference>
<sequence length="621" mass="66728">MSTPVKIARQPRRWPKFLQVDKKQAHDLPTTAGGVLWTLAKENRVPLILGSIANSVNYISMALVPMGLGKLLDSGLEKGFGVHMLPWTFGLIGIVMMTGVGSAITQLTDIAGWMSGPVLGGKSVAARTSKRGRSITQKIAPGDIVTTITSDTDYVGALFAFIPAIVAALTSTAVVAYLMLKTSVVLGLVVLIGLPLVIIGLACVVPVLQRRQMWQREARGVLTNLGADSVAGLRILRGIGGEDEFHSRYTKQSRVVRDRGITVAAFQAILDTSRAAAPSAFTIIVVAIAAMMVYDGELSAGHLVAFYGYTTFLSSPLNAATNTIQVGTRAWVGAKKIAHLHQIESRINSRGDKRVDWPAADLVDEATGTRVEPGKITALVAVDPDDSARVATRLTRVDDQDRVWYAGVDAREIPVSNIRENLVLSGAKAQLFVGTLRDAILGPRAQQAPARPLWRIITDYVKSEGKEPQAHYSRQAVDDAVMHALWVADGEDIAGSLAGGLDGHLTEKGRSLSGGQRQRVALARAIYTDATALVLIEPTSAVDSHTEARIASRIAKERAGRTTLIVSESPLVLEQCDEVIVLDETGRRELGRGTHNELSTREDAAGRTYRRIAQRATGVEQ</sequence>
<feature type="transmembrane region" description="Helical" evidence="5">
    <location>
        <begin position="84"/>
        <end position="104"/>
    </location>
</feature>
<evidence type="ECO:0000256" key="3">
    <source>
        <dbReference type="ARBA" id="ARBA00022989"/>
    </source>
</evidence>
<gene>
    <name evidence="8" type="ORF">QS713_04025</name>
</gene>
<keyword evidence="8" id="KW-0067">ATP-binding</keyword>
<dbReference type="PROSITE" id="PS50893">
    <property type="entry name" value="ABC_TRANSPORTER_2"/>
    <property type="match status" value="1"/>
</dbReference>
<evidence type="ECO:0000259" key="6">
    <source>
        <dbReference type="PROSITE" id="PS50893"/>
    </source>
</evidence>
<keyword evidence="9" id="KW-1185">Reference proteome</keyword>
<feature type="transmembrane region" description="Helical" evidence="5">
    <location>
        <begin position="184"/>
        <end position="208"/>
    </location>
</feature>
<evidence type="ECO:0000256" key="5">
    <source>
        <dbReference type="SAM" id="Phobius"/>
    </source>
</evidence>
<reference evidence="8 9" key="1">
    <citation type="submission" date="2023-06" db="EMBL/GenBank/DDBJ databases">
        <title>Draft genome sequence of Gleimia hominis type strain CCUG 57540T.</title>
        <authorList>
            <person name="Salva-Serra F."/>
            <person name="Cardew S."/>
            <person name="Jensie Markopoulos S."/>
            <person name="Ohlen M."/>
            <person name="Inganas E."/>
            <person name="Svensson-Stadler L."/>
            <person name="Moore E.R.B."/>
        </authorList>
    </citation>
    <scope>NUCLEOTIDE SEQUENCE [LARGE SCALE GENOMIC DNA]</scope>
    <source>
        <strain evidence="8 9">CCUG 57540</strain>
    </source>
</reference>
<feature type="domain" description="ABC transmembrane type-1" evidence="7">
    <location>
        <begin position="141"/>
        <end position="329"/>
    </location>
</feature>
<evidence type="ECO:0000313" key="9">
    <source>
        <dbReference type="Proteomes" id="UP001247542"/>
    </source>
</evidence>
<feature type="transmembrane region" description="Helical" evidence="5">
    <location>
        <begin position="154"/>
        <end position="178"/>
    </location>
</feature>
<dbReference type="InterPro" id="IPR011527">
    <property type="entry name" value="ABC1_TM_dom"/>
</dbReference>
<comment type="caution">
    <text evidence="8">The sequence shown here is derived from an EMBL/GenBank/DDBJ whole genome shotgun (WGS) entry which is preliminary data.</text>
</comment>
<evidence type="ECO:0000259" key="7">
    <source>
        <dbReference type="PROSITE" id="PS50929"/>
    </source>
</evidence>
<dbReference type="EMBL" id="JASXSX010000001">
    <property type="protein sequence ID" value="MDT3767235.1"/>
    <property type="molecule type" value="Genomic_DNA"/>
</dbReference>
<dbReference type="Gene3D" id="3.40.50.300">
    <property type="entry name" value="P-loop containing nucleotide triphosphate hydrolases"/>
    <property type="match status" value="1"/>
</dbReference>
<dbReference type="InterPro" id="IPR003439">
    <property type="entry name" value="ABC_transporter-like_ATP-bd"/>
</dbReference>
<dbReference type="InterPro" id="IPR027417">
    <property type="entry name" value="P-loop_NTPase"/>
</dbReference>
<dbReference type="PROSITE" id="PS50929">
    <property type="entry name" value="ABC_TM1F"/>
    <property type="match status" value="1"/>
</dbReference>
<keyword evidence="2 5" id="KW-0812">Transmembrane</keyword>
<evidence type="ECO:0000313" key="8">
    <source>
        <dbReference type="EMBL" id="MDT3767235.1"/>
    </source>
</evidence>
<dbReference type="PROSITE" id="PS00211">
    <property type="entry name" value="ABC_TRANSPORTER_1"/>
    <property type="match status" value="1"/>
</dbReference>
<dbReference type="Gene3D" id="1.20.1560.10">
    <property type="entry name" value="ABC transporter type 1, transmembrane domain"/>
    <property type="match status" value="1"/>
</dbReference>
<organism evidence="8 9">
    <name type="scientific">Gleimia hominis</name>
    <dbReference type="NCBI Taxonomy" id="595468"/>
    <lineage>
        <taxon>Bacteria</taxon>
        <taxon>Bacillati</taxon>
        <taxon>Actinomycetota</taxon>
        <taxon>Actinomycetes</taxon>
        <taxon>Actinomycetales</taxon>
        <taxon>Actinomycetaceae</taxon>
        <taxon>Gleimia</taxon>
    </lineage>
</organism>
<dbReference type="InterPro" id="IPR036640">
    <property type="entry name" value="ABC1_TM_sf"/>
</dbReference>
<dbReference type="InterPro" id="IPR017871">
    <property type="entry name" value="ABC_transporter-like_CS"/>
</dbReference>
<feature type="transmembrane region" description="Helical" evidence="5">
    <location>
        <begin position="275"/>
        <end position="294"/>
    </location>
</feature>
<feature type="transmembrane region" description="Helical" evidence="5">
    <location>
        <begin position="45"/>
        <end position="64"/>
    </location>
</feature>
<evidence type="ECO:0000256" key="2">
    <source>
        <dbReference type="ARBA" id="ARBA00022692"/>
    </source>
</evidence>
<dbReference type="Pfam" id="PF00005">
    <property type="entry name" value="ABC_tran"/>
    <property type="match status" value="1"/>
</dbReference>
<dbReference type="PANTHER" id="PTHR43394:SF1">
    <property type="entry name" value="ATP-BINDING CASSETTE SUB-FAMILY B MEMBER 10, MITOCHONDRIAL"/>
    <property type="match status" value="1"/>
</dbReference>
<feature type="domain" description="ABC transporter" evidence="6">
    <location>
        <begin position="347"/>
        <end position="609"/>
    </location>
</feature>
<dbReference type="CDD" id="cd07346">
    <property type="entry name" value="ABC_6TM_exporters"/>
    <property type="match status" value="1"/>
</dbReference>